<dbReference type="Proteomes" id="UP000036403">
    <property type="component" value="Unassembled WGS sequence"/>
</dbReference>
<dbReference type="EMBL" id="LBMM01014109">
    <property type="protein sequence ID" value="KMQ85322.1"/>
    <property type="molecule type" value="Genomic_DNA"/>
</dbReference>
<dbReference type="OrthoDB" id="413860at2759"/>
<gene>
    <name evidence="1" type="ORF">RF55_16199</name>
</gene>
<sequence>MLLQFLSKVINETSEEVLGKKRTIKNENWFDKECKNVVDKRNRARRKMLQRETRLNHQKYAKERRATHVICRKKKREAVKKDNGNGKRLFRWKRRRILFKSKESKKGFRPKLCICTIPRNNENTDDSQSYDADNNLNDNEDKVEPSYPEIVAIMKKLKNNKAPQEDISAELIKYGGAEMWKMMHSIINSIREKEQMPKNWNVGIICPLHKKRE</sequence>
<evidence type="ECO:0000313" key="1">
    <source>
        <dbReference type="EMBL" id="KMQ85322.1"/>
    </source>
</evidence>
<dbReference type="STRING" id="67767.A0A0J7K4S0"/>
<protein>
    <submittedName>
        <fullName evidence="1">Line-1 retrotransposon-like protein</fullName>
    </submittedName>
</protein>
<name>A0A0J7K4S0_LASNI</name>
<proteinExistence type="predicted"/>
<reference evidence="1 2" key="1">
    <citation type="submission" date="2015-04" db="EMBL/GenBank/DDBJ databases">
        <title>Lasius niger genome sequencing.</title>
        <authorList>
            <person name="Konorov E.A."/>
            <person name="Nikitin M.A."/>
            <person name="Kirill M.V."/>
            <person name="Chang P."/>
        </authorList>
    </citation>
    <scope>NUCLEOTIDE SEQUENCE [LARGE SCALE GENOMIC DNA]</scope>
    <source>
        <tissue evidence="1">Whole</tissue>
    </source>
</reference>
<evidence type="ECO:0000313" key="2">
    <source>
        <dbReference type="Proteomes" id="UP000036403"/>
    </source>
</evidence>
<accession>A0A0J7K4S0</accession>
<keyword evidence="2" id="KW-1185">Reference proteome</keyword>
<comment type="caution">
    <text evidence="1">The sequence shown here is derived from an EMBL/GenBank/DDBJ whole genome shotgun (WGS) entry which is preliminary data.</text>
</comment>
<dbReference type="PaxDb" id="67767-A0A0J7K4S0"/>
<dbReference type="AlphaFoldDB" id="A0A0J7K4S0"/>
<organism evidence="1 2">
    <name type="scientific">Lasius niger</name>
    <name type="common">Black garden ant</name>
    <dbReference type="NCBI Taxonomy" id="67767"/>
    <lineage>
        <taxon>Eukaryota</taxon>
        <taxon>Metazoa</taxon>
        <taxon>Ecdysozoa</taxon>
        <taxon>Arthropoda</taxon>
        <taxon>Hexapoda</taxon>
        <taxon>Insecta</taxon>
        <taxon>Pterygota</taxon>
        <taxon>Neoptera</taxon>
        <taxon>Endopterygota</taxon>
        <taxon>Hymenoptera</taxon>
        <taxon>Apocrita</taxon>
        <taxon>Aculeata</taxon>
        <taxon>Formicoidea</taxon>
        <taxon>Formicidae</taxon>
        <taxon>Formicinae</taxon>
        <taxon>Lasius</taxon>
        <taxon>Lasius</taxon>
    </lineage>
</organism>